<dbReference type="EMBL" id="JACGWM010000001">
    <property type="protein sequence ID" value="KAL0396153.1"/>
    <property type="molecule type" value="Genomic_DNA"/>
</dbReference>
<reference evidence="3" key="2">
    <citation type="journal article" date="2024" name="Plant">
        <title>Genomic evolution and insights into agronomic trait innovations of Sesamum species.</title>
        <authorList>
            <person name="Miao H."/>
            <person name="Wang L."/>
            <person name="Qu L."/>
            <person name="Liu H."/>
            <person name="Sun Y."/>
            <person name="Le M."/>
            <person name="Wang Q."/>
            <person name="Wei S."/>
            <person name="Zheng Y."/>
            <person name="Lin W."/>
            <person name="Duan Y."/>
            <person name="Cao H."/>
            <person name="Xiong S."/>
            <person name="Wang X."/>
            <person name="Wei L."/>
            <person name="Li C."/>
            <person name="Ma Q."/>
            <person name="Ju M."/>
            <person name="Zhao R."/>
            <person name="Li G."/>
            <person name="Mu C."/>
            <person name="Tian Q."/>
            <person name="Mei H."/>
            <person name="Zhang T."/>
            <person name="Gao T."/>
            <person name="Zhang H."/>
        </authorList>
    </citation>
    <scope>NUCLEOTIDE SEQUENCE</scope>
    <source>
        <strain evidence="3">KEN8</strain>
    </source>
</reference>
<reference evidence="3" key="1">
    <citation type="submission" date="2020-06" db="EMBL/GenBank/DDBJ databases">
        <authorList>
            <person name="Li T."/>
            <person name="Hu X."/>
            <person name="Zhang T."/>
            <person name="Song X."/>
            <person name="Zhang H."/>
            <person name="Dai N."/>
            <person name="Sheng W."/>
            <person name="Hou X."/>
            <person name="Wei L."/>
        </authorList>
    </citation>
    <scope>NUCLEOTIDE SEQUENCE</scope>
    <source>
        <strain evidence="3">KEN8</strain>
        <tissue evidence="3">Leaf</tissue>
    </source>
</reference>
<accession>A0AAW2SWF7</accession>
<name>A0AAW2SWF7_9LAMI</name>
<evidence type="ECO:0000256" key="1">
    <source>
        <dbReference type="SAM" id="Coils"/>
    </source>
</evidence>
<keyword evidence="1" id="KW-0175">Coiled coil</keyword>
<comment type="caution">
    <text evidence="3">The sequence shown here is derived from an EMBL/GenBank/DDBJ whole genome shotgun (WGS) entry which is preliminary data.</text>
</comment>
<dbReference type="AlphaFoldDB" id="A0AAW2SWF7"/>
<evidence type="ECO:0000313" key="3">
    <source>
        <dbReference type="EMBL" id="KAL0396153.1"/>
    </source>
</evidence>
<dbReference type="PANTHER" id="PTHR36607:SF23">
    <property type="entry name" value="AMINOTRANSFERASE-LIKE PLANT MOBILE DOMAIN-CONTAINING PROTEIN"/>
    <property type="match status" value="1"/>
</dbReference>
<sequence>MNELLYDEVVPCVKELDGVDEMGRSFVPRSFKFLLHAYHLFQGSNGGDQFSQVPTDKWIKFWFKRATKYCESPPRKEKKAVRPKSTHNLSGTFGVHGKWLSAEEALFSKLGIEGNLKEETFLAAYLACWLCTFTLPTNNVGLIRPSIFKVANIIAAGQRVGLVVPVLASIYQGLNKISGSSRLIHVPSPFLIHVVYSWIEHYYKSHYQVLQGVRGPKMTLFYGEGDAKYYDLLEAKADLQRGFLEENVVRLLSSSLVRALAKDKERVVEVLETSKKKSVSRPLEENESSNLNRHWKRPKRDSNISKPMNVDEDEVLDIAVEELLNAFFAKVTAYDEVRSSSFEKLSKGLLERQLKEANTHLQDAQAKESEEVSKIQSTMDELERIEKKLVDLKGTKDDLMCYFKGAKAISS</sequence>
<dbReference type="PANTHER" id="PTHR36607">
    <property type="entry name" value="1,2-DIHYDROXY-3-KETO-5-METHYLTHIOPENTENE DIOXYGENASE 4"/>
    <property type="match status" value="1"/>
</dbReference>
<evidence type="ECO:0000256" key="2">
    <source>
        <dbReference type="SAM" id="MobiDB-lite"/>
    </source>
</evidence>
<feature type="region of interest" description="Disordered" evidence="2">
    <location>
        <begin position="278"/>
        <end position="306"/>
    </location>
</feature>
<evidence type="ECO:0008006" key="4">
    <source>
        <dbReference type="Google" id="ProtNLM"/>
    </source>
</evidence>
<protein>
    <recommendedName>
        <fullName evidence="4">Aminotransferase-like plant mobile domain-containing protein</fullName>
    </recommendedName>
</protein>
<gene>
    <name evidence="3" type="ORF">Scaly_0063700</name>
</gene>
<proteinExistence type="predicted"/>
<organism evidence="3">
    <name type="scientific">Sesamum calycinum</name>
    <dbReference type="NCBI Taxonomy" id="2727403"/>
    <lineage>
        <taxon>Eukaryota</taxon>
        <taxon>Viridiplantae</taxon>
        <taxon>Streptophyta</taxon>
        <taxon>Embryophyta</taxon>
        <taxon>Tracheophyta</taxon>
        <taxon>Spermatophyta</taxon>
        <taxon>Magnoliopsida</taxon>
        <taxon>eudicotyledons</taxon>
        <taxon>Gunneridae</taxon>
        <taxon>Pentapetalae</taxon>
        <taxon>asterids</taxon>
        <taxon>lamiids</taxon>
        <taxon>Lamiales</taxon>
        <taxon>Pedaliaceae</taxon>
        <taxon>Sesamum</taxon>
    </lineage>
</organism>
<feature type="coiled-coil region" evidence="1">
    <location>
        <begin position="347"/>
        <end position="395"/>
    </location>
</feature>